<keyword evidence="1" id="KW-0812">Transmembrane</keyword>
<keyword evidence="1" id="KW-0472">Membrane</keyword>
<gene>
    <name evidence="2" type="ORF">A3770_17p79540</name>
</gene>
<dbReference type="GO" id="GO:0006888">
    <property type="term" value="P:endoplasmic reticulum to Golgi vesicle-mediated transport"/>
    <property type="evidence" value="ECO:0007669"/>
    <property type="project" value="InterPro"/>
</dbReference>
<feature type="transmembrane region" description="Helical" evidence="1">
    <location>
        <begin position="37"/>
        <end position="57"/>
    </location>
</feature>
<keyword evidence="1" id="KW-1133">Transmembrane helix</keyword>
<feature type="transmembrane region" description="Helical" evidence="1">
    <location>
        <begin position="7"/>
        <end position="31"/>
    </location>
</feature>
<feature type="transmembrane region" description="Helical" evidence="1">
    <location>
        <begin position="69"/>
        <end position="96"/>
    </location>
</feature>
<dbReference type="STRING" id="1764295.A0A5B8MZE6"/>
<accession>A0A5B8MZE6</accession>
<dbReference type="OrthoDB" id="204784at2759"/>
<reference evidence="2 3" key="1">
    <citation type="submission" date="2018-07" db="EMBL/GenBank/DDBJ databases">
        <title>The complete nuclear genome of the prasinophyte Chloropicon primus (CCMP1205).</title>
        <authorList>
            <person name="Pombert J.-F."/>
            <person name="Otis C."/>
            <person name="Turmel M."/>
            <person name="Lemieux C."/>
        </authorList>
    </citation>
    <scope>NUCLEOTIDE SEQUENCE [LARGE SCALE GENOMIC DNA]</scope>
    <source>
        <strain evidence="2 3">CCMP1205</strain>
    </source>
</reference>
<organism evidence="2 3">
    <name type="scientific">Chloropicon primus</name>
    <dbReference type="NCBI Taxonomy" id="1764295"/>
    <lineage>
        <taxon>Eukaryota</taxon>
        <taxon>Viridiplantae</taxon>
        <taxon>Chlorophyta</taxon>
        <taxon>Chloropicophyceae</taxon>
        <taxon>Chloropicales</taxon>
        <taxon>Chloropicaceae</taxon>
        <taxon>Chloropicon</taxon>
    </lineage>
</organism>
<evidence type="ECO:0000313" key="3">
    <source>
        <dbReference type="Proteomes" id="UP000316726"/>
    </source>
</evidence>
<proteinExistence type="predicted"/>
<evidence type="ECO:0000313" key="2">
    <source>
        <dbReference type="EMBL" id="QDZ25436.1"/>
    </source>
</evidence>
<dbReference type="EMBL" id="CP031050">
    <property type="protein sequence ID" value="QDZ25436.1"/>
    <property type="molecule type" value="Genomic_DNA"/>
</dbReference>
<dbReference type="GO" id="GO:0042147">
    <property type="term" value="P:retrograde transport, endosome to Golgi"/>
    <property type="evidence" value="ECO:0007669"/>
    <property type="project" value="InterPro"/>
</dbReference>
<dbReference type="AlphaFoldDB" id="A0A5B8MZE6"/>
<dbReference type="PANTHER" id="PTHR21493:SF9">
    <property type="entry name" value="GOLGI TRANSPORT PROTEIN 1-RELATED"/>
    <property type="match status" value="1"/>
</dbReference>
<dbReference type="GO" id="GO:0005829">
    <property type="term" value="C:cytosol"/>
    <property type="evidence" value="ECO:0007669"/>
    <property type="project" value="GOC"/>
</dbReference>
<evidence type="ECO:0000256" key="1">
    <source>
        <dbReference type="SAM" id="Phobius"/>
    </source>
</evidence>
<dbReference type="PANTHER" id="PTHR21493">
    <property type="entry name" value="CGI-141-RELATED/LIPASE CONTAINING PROTEIN"/>
    <property type="match status" value="1"/>
</dbReference>
<name>A0A5B8MZE6_9CHLO</name>
<keyword evidence="3" id="KW-1185">Reference proteome</keyword>
<protein>
    <submittedName>
        <fullName evidence="2">Uncharacterized protein</fullName>
    </submittedName>
</protein>
<dbReference type="Proteomes" id="UP000316726">
    <property type="component" value="Chromosome 17"/>
</dbReference>
<dbReference type="InterPro" id="IPR045176">
    <property type="entry name" value="Got1"/>
</dbReference>
<sequence>MAMAVLLGYVLTAIGVGFMFLGALLFFNASLMKTGNWFFIPGVLLTFGVEDTLRMCFLTKGNRRGTVAFFLGLFLITRVSALVGFLLQCYAIWLLLTGNYEGFLSTLIRLVKMLPVIGPVFDTVDDIPWVQKQLAKAGVRSYQATSSSPPTTTLYTKAFTWLKRRLLTKEGEGITS</sequence>